<evidence type="ECO:0000313" key="6">
    <source>
        <dbReference type="Proteomes" id="UP000005710"/>
    </source>
</evidence>
<evidence type="ECO:0000259" key="4">
    <source>
        <dbReference type="Pfam" id="PF00892"/>
    </source>
</evidence>
<dbReference type="GO" id="GO:0016020">
    <property type="term" value="C:membrane"/>
    <property type="evidence" value="ECO:0007669"/>
    <property type="project" value="InterPro"/>
</dbReference>
<dbReference type="PANTHER" id="PTHR22911">
    <property type="entry name" value="ACYL-MALONYL CONDENSING ENZYME-RELATED"/>
    <property type="match status" value="1"/>
</dbReference>
<feature type="transmembrane region" description="Helical" evidence="3">
    <location>
        <begin position="257"/>
        <end position="279"/>
    </location>
</feature>
<feature type="compositionally biased region" description="Gly residues" evidence="2">
    <location>
        <begin position="347"/>
        <end position="360"/>
    </location>
</feature>
<dbReference type="RefSeq" id="WP_006904231.1">
    <property type="nucleotide sequence ID" value="NZ_JH976535.1"/>
</dbReference>
<reference evidence="5" key="2">
    <citation type="submission" date="2012-10" db="EMBL/GenBank/DDBJ databases">
        <title>Improved high-quality draft of Thermaerobacter subterraneus C21, DSM 13965.</title>
        <authorList>
            <consortium name="DOE Joint Genome Institute"/>
            <person name="Eisen J."/>
            <person name="Huntemann M."/>
            <person name="Wei C.-L."/>
            <person name="Han J."/>
            <person name="Detter J.C."/>
            <person name="Han C."/>
            <person name="Tapia R."/>
            <person name="Chen A."/>
            <person name="Kyrpides N."/>
            <person name="Mavromatis K."/>
            <person name="Markowitz V."/>
            <person name="Szeto E."/>
            <person name="Ivanova N."/>
            <person name="Mikhailova N."/>
            <person name="Ovchinnikova G."/>
            <person name="Pagani I."/>
            <person name="Pati A."/>
            <person name="Goodwin L."/>
            <person name="Nordberg H.P."/>
            <person name="Cantor M.N."/>
            <person name="Hua S.X."/>
            <person name="Woyke T."/>
            <person name="Eisen J."/>
            <person name="Klenk H.-P."/>
        </authorList>
    </citation>
    <scope>NUCLEOTIDE SEQUENCE [LARGE SCALE GENOMIC DNA]</scope>
    <source>
        <strain evidence="5">DSM 13965</strain>
    </source>
</reference>
<dbReference type="HOGENOM" id="CLU_033863_0_2_9"/>
<proteinExistence type="inferred from homology"/>
<dbReference type="SUPFAM" id="SSF103481">
    <property type="entry name" value="Multidrug resistance efflux transporter EmrE"/>
    <property type="match status" value="2"/>
</dbReference>
<feature type="region of interest" description="Disordered" evidence="2">
    <location>
        <begin position="346"/>
        <end position="374"/>
    </location>
</feature>
<evidence type="ECO:0000313" key="5">
    <source>
        <dbReference type="EMBL" id="EKP94225.1"/>
    </source>
</evidence>
<feature type="transmembrane region" description="Helical" evidence="3">
    <location>
        <begin position="74"/>
        <end position="93"/>
    </location>
</feature>
<accession>K6NZC6</accession>
<feature type="transmembrane region" description="Helical" evidence="3">
    <location>
        <begin position="286"/>
        <end position="306"/>
    </location>
</feature>
<dbReference type="PANTHER" id="PTHR22911:SF76">
    <property type="entry name" value="EAMA DOMAIN-CONTAINING PROTEIN"/>
    <property type="match status" value="1"/>
</dbReference>
<gene>
    <name evidence="5" type="ORF">ThesuDRAFT_01955</name>
</gene>
<feature type="transmembrane region" description="Helical" evidence="3">
    <location>
        <begin position="225"/>
        <end position="245"/>
    </location>
</feature>
<feature type="domain" description="EamA" evidence="4">
    <location>
        <begin position="195"/>
        <end position="328"/>
    </location>
</feature>
<dbReference type="Pfam" id="PF00892">
    <property type="entry name" value="EamA"/>
    <property type="match status" value="2"/>
</dbReference>
<keyword evidence="3" id="KW-1133">Transmembrane helix</keyword>
<dbReference type="AlphaFoldDB" id="K6NZC6"/>
<dbReference type="InterPro" id="IPR000620">
    <property type="entry name" value="EamA_dom"/>
</dbReference>
<protein>
    <submittedName>
        <fullName evidence="5">DMT(Drug/metabolite transporter) superfamily permease</fullName>
    </submittedName>
</protein>
<reference evidence="5" key="1">
    <citation type="submission" date="2010-10" db="EMBL/GenBank/DDBJ databases">
        <authorList>
            <consortium name="US DOE Joint Genome Institute (JGI-PGF)"/>
            <person name="Lucas S."/>
            <person name="Copeland A."/>
            <person name="Lapidus A."/>
            <person name="Bruce D."/>
            <person name="Goodwin L."/>
            <person name="Pitluck S."/>
            <person name="Kyrpides N."/>
            <person name="Mavromatis K."/>
            <person name="Detter J.C."/>
            <person name="Han C."/>
            <person name="Land M."/>
            <person name="Hauser L."/>
            <person name="Markowitz V."/>
            <person name="Cheng J.-F."/>
            <person name="Hugenholtz P."/>
            <person name="Woyke T."/>
            <person name="Wu D."/>
            <person name="Pukall R."/>
            <person name="Wahrenburg C."/>
            <person name="Brambilla E."/>
            <person name="Klenk H.-P."/>
            <person name="Eisen J.A."/>
        </authorList>
    </citation>
    <scope>NUCLEOTIDE SEQUENCE [LARGE SCALE GENOMIC DNA]</scope>
    <source>
        <strain evidence="5">DSM 13965</strain>
    </source>
</reference>
<dbReference type="Proteomes" id="UP000005710">
    <property type="component" value="Unassembled WGS sequence"/>
</dbReference>
<evidence type="ECO:0000256" key="2">
    <source>
        <dbReference type="SAM" id="MobiDB-lite"/>
    </source>
</evidence>
<keyword evidence="3" id="KW-0812">Transmembrane</keyword>
<keyword evidence="3" id="KW-0472">Membrane</keyword>
<dbReference type="eggNOG" id="COG0697">
    <property type="taxonomic scope" value="Bacteria"/>
</dbReference>
<dbReference type="EMBL" id="AENY02000003">
    <property type="protein sequence ID" value="EKP94225.1"/>
    <property type="molecule type" value="Genomic_DNA"/>
</dbReference>
<feature type="transmembrane region" description="Helical" evidence="3">
    <location>
        <begin position="105"/>
        <end position="127"/>
    </location>
</feature>
<feature type="transmembrane region" description="Helical" evidence="3">
    <location>
        <begin position="49"/>
        <end position="68"/>
    </location>
</feature>
<feature type="transmembrane region" description="Helical" evidence="3">
    <location>
        <begin position="312"/>
        <end position="332"/>
    </location>
</feature>
<feature type="domain" description="EamA" evidence="4">
    <location>
        <begin position="49"/>
        <end position="178"/>
    </location>
</feature>
<dbReference type="STRING" id="867903.ThesuDRAFT_01955"/>
<comment type="similarity">
    <text evidence="1">Belongs to the EamA transporter family.</text>
</comment>
<evidence type="ECO:0000256" key="3">
    <source>
        <dbReference type="SAM" id="Phobius"/>
    </source>
</evidence>
<feature type="transmembrane region" description="Helical" evidence="3">
    <location>
        <begin position="164"/>
        <end position="182"/>
    </location>
</feature>
<evidence type="ECO:0000256" key="1">
    <source>
        <dbReference type="ARBA" id="ARBA00007362"/>
    </source>
</evidence>
<keyword evidence="6" id="KW-1185">Reference proteome</keyword>
<sequence>MWSCKGGLEAGPKSGRQAGLNAGRRAAPRQGRPPGPGGGAGPVHPLAPLLALAGAVLAISFSSVLIRYSQAPSAVIAFYRMALTTLLLLPWAWRDAGRVRRLPPRLLWASVLSGVLLAGHFLTWIASLRYTSVTASVLLVTSHPLYVMAADAWLLRERVPARRLLGALLALTGVAVVTFAGAGAGDLAAGGTALYGNFLAVAGSWFFAGYILIGRRVRQVLPVMPYTTLVYGVASLVIAAGLALTGTPFGPYPWREMLLFVALAVVPTLGGHTVLNWALEWVPASVVSVSILGEPVGASLLAWLLLGEAPSGVELAGGALTLAGLFVATQTAGRETERLRGAAGAAGTAGAGGAAGGGGAASAAAVEPGPGKRL</sequence>
<name>K6NZC6_9FIRM</name>
<dbReference type="InterPro" id="IPR037185">
    <property type="entry name" value="EmrE-like"/>
</dbReference>
<feature type="region of interest" description="Disordered" evidence="2">
    <location>
        <begin position="1"/>
        <end position="39"/>
    </location>
</feature>
<feature type="transmembrane region" description="Helical" evidence="3">
    <location>
        <begin position="194"/>
        <end position="213"/>
    </location>
</feature>
<organism evidence="5 6">
    <name type="scientific">Thermaerobacter subterraneus DSM 13965</name>
    <dbReference type="NCBI Taxonomy" id="867903"/>
    <lineage>
        <taxon>Bacteria</taxon>
        <taxon>Bacillati</taxon>
        <taxon>Bacillota</taxon>
        <taxon>Clostridia</taxon>
        <taxon>Eubacteriales</taxon>
        <taxon>Clostridiales Family XVII. Incertae Sedis</taxon>
        <taxon>Thermaerobacter</taxon>
    </lineage>
</organism>
<comment type="caution">
    <text evidence="5">The sequence shown here is derived from an EMBL/GenBank/DDBJ whole genome shotgun (WGS) entry which is preliminary data.</text>
</comment>